<evidence type="ECO:0000313" key="4">
    <source>
        <dbReference type="Proteomes" id="UP000292052"/>
    </source>
</evidence>
<gene>
    <name evidence="3" type="ORF">BDFB_005900</name>
</gene>
<reference evidence="3 4" key="1">
    <citation type="submission" date="2017-03" db="EMBL/GenBank/DDBJ databases">
        <title>Genome of the blue death feigning beetle - Asbolus verrucosus.</title>
        <authorList>
            <person name="Rider S.D."/>
        </authorList>
    </citation>
    <scope>NUCLEOTIDE SEQUENCE [LARGE SCALE GENOMIC DNA]</scope>
    <source>
        <strain evidence="3">Butters</strain>
        <tissue evidence="3">Head and leg muscle</tissue>
    </source>
</reference>
<protein>
    <submittedName>
        <fullName evidence="3">Uncharacterized protein</fullName>
    </submittedName>
</protein>
<feature type="coiled-coil region" evidence="1">
    <location>
        <begin position="3"/>
        <end position="33"/>
    </location>
</feature>
<evidence type="ECO:0000313" key="3">
    <source>
        <dbReference type="EMBL" id="RZB62190.1"/>
    </source>
</evidence>
<feature type="compositionally biased region" description="Polar residues" evidence="2">
    <location>
        <begin position="56"/>
        <end position="73"/>
    </location>
</feature>
<dbReference type="OrthoDB" id="6436112at2759"/>
<evidence type="ECO:0000256" key="2">
    <source>
        <dbReference type="SAM" id="MobiDB-lite"/>
    </source>
</evidence>
<dbReference type="PANTHER" id="PTHR12577:SF6">
    <property type="entry name" value="DACHSHUND, ISOFORM B"/>
    <property type="match status" value="1"/>
</dbReference>
<dbReference type="EMBL" id="QDEB01110155">
    <property type="protein sequence ID" value="RZB62190.1"/>
    <property type="molecule type" value="Genomic_DNA"/>
</dbReference>
<dbReference type="GO" id="GO:0005634">
    <property type="term" value="C:nucleus"/>
    <property type="evidence" value="ECO:0007669"/>
    <property type="project" value="TreeGrafter"/>
</dbReference>
<dbReference type="Proteomes" id="UP000292052">
    <property type="component" value="Unassembled WGS sequence"/>
</dbReference>
<feature type="compositionally biased region" description="Basic and acidic residues" evidence="2">
    <location>
        <begin position="74"/>
        <end position="92"/>
    </location>
</feature>
<proteinExistence type="predicted"/>
<dbReference type="PANTHER" id="PTHR12577">
    <property type="entry name" value="DACHSHUND"/>
    <property type="match status" value="1"/>
</dbReference>
<organism evidence="3 4">
    <name type="scientific">Asbolus verrucosus</name>
    <name type="common">Desert ironclad beetle</name>
    <dbReference type="NCBI Taxonomy" id="1661398"/>
    <lineage>
        <taxon>Eukaryota</taxon>
        <taxon>Metazoa</taxon>
        <taxon>Ecdysozoa</taxon>
        <taxon>Arthropoda</taxon>
        <taxon>Hexapoda</taxon>
        <taxon>Insecta</taxon>
        <taxon>Pterygota</taxon>
        <taxon>Neoptera</taxon>
        <taxon>Endopterygota</taxon>
        <taxon>Coleoptera</taxon>
        <taxon>Polyphaga</taxon>
        <taxon>Cucujiformia</taxon>
        <taxon>Tenebrionidae</taxon>
        <taxon>Pimeliinae</taxon>
        <taxon>Asbolus</taxon>
    </lineage>
</organism>
<comment type="caution">
    <text evidence="3">The sequence shown here is derived from an EMBL/GenBank/DDBJ whole genome shotgun (WGS) entry which is preliminary data.</text>
</comment>
<name>A0A482VEB2_ASBVE</name>
<sequence>MVQKRLRRERRARRRLQDQLEAEVKRRIQMEEALKAAGAGEQLRIINESLAQNEQKINNQKVTTSSTPNQNIPTERERVAERVERMERERVESPPAAYGQQTVREPPPPPENKPWGYSGIDLMNTGAAFWQNYSGELRF</sequence>
<dbReference type="AlphaFoldDB" id="A0A482VEB2"/>
<accession>A0A482VEB2</accession>
<feature type="region of interest" description="Disordered" evidence="2">
    <location>
        <begin position="56"/>
        <end position="118"/>
    </location>
</feature>
<dbReference type="GO" id="GO:0000978">
    <property type="term" value="F:RNA polymerase II cis-regulatory region sequence-specific DNA binding"/>
    <property type="evidence" value="ECO:0007669"/>
    <property type="project" value="TreeGrafter"/>
</dbReference>
<dbReference type="GO" id="GO:0000981">
    <property type="term" value="F:DNA-binding transcription factor activity, RNA polymerase II-specific"/>
    <property type="evidence" value="ECO:0007669"/>
    <property type="project" value="TreeGrafter"/>
</dbReference>
<evidence type="ECO:0000256" key="1">
    <source>
        <dbReference type="SAM" id="Coils"/>
    </source>
</evidence>
<keyword evidence="1" id="KW-0175">Coiled coil</keyword>
<dbReference type="GO" id="GO:0005667">
    <property type="term" value="C:transcription regulator complex"/>
    <property type="evidence" value="ECO:0007669"/>
    <property type="project" value="TreeGrafter"/>
</dbReference>
<keyword evidence="4" id="KW-1185">Reference proteome</keyword>
<dbReference type="InterPro" id="IPR052417">
    <property type="entry name" value="Dachshund_domain"/>
</dbReference>